<feature type="compositionally biased region" description="Polar residues" evidence="1">
    <location>
        <begin position="79"/>
        <end position="89"/>
    </location>
</feature>
<comment type="caution">
    <text evidence="2">The sequence shown here is derived from an EMBL/GenBank/DDBJ whole genome shotgun (WGS) entry which is preliminary data.</text>
</comment>
<evidence type="ECO:0000313" key="3">
    <source>
        <dbReference type="Proteomes" id="UP000235388"/>
    </source>
</evidence>
<accession>A0A2N5SFK5</accession>
<evidence type="ECO:0000256" key="1">
    <source>
        <dbReference type="SAM" id="MobiDB-lite"/>
    </source>
</evidence>
<reference evidence="2 3" key="1">
    <citation type="submission" date="2017-11" db="EMBL/GenBank/DDBJ databases">
        <title>De novo assembly and phasing of dikaryotic genomes from two isolates of Puccinia coronata f. sp. avenae, the causal agent of oat crown rust.</title>
        <authorList>
            <person name="Miller M.E."/>
            <person name="Zhang Y."/>
            <person name="Omidvar V."/>
            <person name="Sperschneider J."/>
            <person name="Schwessinger B."/>
            <person name="Raley C."/>
            <person name="Palmer J.M."/>
            <person name="Garnica D."/>
            <person name="Upadhyaya N."/>
            <person name="Rathjen J."/>
            <person name="Taylor J.M."/>
            <person name="Park R.F."/>
            <person name="Dodds P.N."/>
            <person name="Hirsch C.D."/>
            <person name="Kianian S.F."/>
            <person name="Figueroa M."/>
        </authorList>
    </citation>
    <scope>NUCLEOTIDE SEQUENCE [LARGE SCALE GENOMIC DNA]</scope>
    <source>
        <strain evidence="2">12NC29</strain>
    </source>
</reference>
<name>A0A2N5SFK5_9BASI</name>
<dbReference type="EMBL" id="PGCJ01000996">
    <property type="protein sequence ID" value="PLW12040.1"/>
    <property type="molecule type" value="Genomic_DNA"/>
</dbReference>
<evidence type="ECO:0000313" key="2">
    <source>
        <dbReference type="EMBL" id="PLW12040.1"/>
    </source>
</evidence>
<protein>
    <submittedName>
        <fullName evidence="2">Uncharacterized protein</fullName>
    </submittedName>
</protein>
<dbReference type="AlphaFoldDB" id="A0A2N5SFK5"/>
<keyword evidence="3" id="KW-1185">Reference proteome</keyword>
<organism evidence="2 3">
    <name type="scientific">Puccinia coronata f. sp. avenae</name>
    <dbReference type="NCBI Taxonomy" id="200324"/>
    <lineage>
        <taxon>Eukaryota</taxon>
        <taxon>Fungi</taxon>
        <taxon>Dikarya</taxon>
        <taxon>Basidiomycota</taxon>
        <taxon>Pucciniomycotina</taxon>
        <taxon>Pucciniomycetes</taxon>
        <taxon>Pucciniales</taxon>
        <taxon>Pucciniaceae</taxon>
        <taxon>Puccinia</taxon>
    </lineage>
</organism>
<gene>
    <name evidence="2" type="ORF">PCANC_20441</name>
</gene>
<feature type="compositionally biased region" description="Basic and acidic residues" evidence="1">
    <location>
        <begin position="32"/>
        <end position="56"/>
    </location>
</feature>
<dbReference type="Proteomes" id="UP000235388">
    <property type="component" value="Unassembled WGS sequence"/>
</dbReference>
<proteinExistence type="predicted"/>
<sequence length="116" mass="12974">MTDLEELYDLVGRLLLPLALAAISLNQVMSSSKDEETMMGKDSKRGLTSQRSDRSKPRTRTNNHQRRTQLEQVGRRKLNPTSTHLITSVSSSDPNPFTLLYCDISCTDPPISTIVP</sequence>
<feature type="region of interest" description="Disordered" evidence="1">
    <location>
        <begin position="29"/>
        <end position="89"/>
    </location>
</feature>
<feature type="compositionally biased region" description="Basic residues" evidence="1">
    <location>
        <begin position="57"/>
        <end position="67"/>
    </location>
</feature>